<dbReference type="InterPro" id="IPR029787">
    <property type="entry name" value="Nucleotide_cyclase"/>
</dbReference>
<dbReference type="Pfam" id="PF00563">
    <property type="entry name" value="EAL"/>
    <property type="match status" value="1"/>
</dbReference>
<dbReference type="PROSITE" id="PS50112">
    <property type="entry name" value="PAS"/>
    <property type="match status" value="1"/>
</dbReference>
<dbReference type="Gene3D" id="3.40.50.2300">
    <property type="match status" value="1"/>
</dbReference>
<dbReference type="SUPFAM" id="SSF55073">
    <property type="entry name" value="Nucleotide cyclase"/>
    <property type="match status" value="1"/>
</dbReference>
<dbReference type="CDD" id="cd00156">
    <property type="entry name" value="REC"/>
    <property type="match status" value="1"/>
</dbReference>
<dbReference type="SUPFAM" id="SSF141868">
    <property type="entry name" value="EAL domain-like"/>
    <property type="match status" value="1"/>
</dbReference>
<evidence type="ECO:0000256" key="4">
    <source>
        <dbReference type="PROSITE-ProRule" id="PRU00169"/>
    </source>
</evidence>
<dbReference type="RefSeq" id="WP_131185815.1">
    <property type="nucleotide sequence ID" value="NZ_QJUO01000036.1"/>
</dbReference>
<dbReference type="EMBL" id="QJUP01000030">
    <property type="protein sequence ID" value="TBU90358.1"/>
    <property type="molecule type" value="Genomic_DNA"/>
</dbReference>
<sequence length="686" mass="76084">MAPILRVLMVEDCEDDAFLVREVLSGGGYEVLALRVDTEDDLLQALRDEEWDIVLADYCLPAFSAEGALRVLRESGLDIPAIVVSGTVGEDVAVQTIKLGADDYLLKQNLTRLASAVRQVLEGAASRRQQRRLERMKSIILDSSPDLICILDMQGRFIEVSSASLAMLGYAPDELEGAHFEGMMHPADLQRAWDEFHSILAGHPVRNFESRLLHRSGAVVHLLWSAAFSRDDGLIVSVGHDITARKQAEQHIRYLAMHDDLTGLPNRNLIQDRIVQAIAHARRSGSLLALLYLDLDRFKIINDGYGHLFGDAVLRASGERLVRLVREGDTVARLGGDEFLILLTDLRQPGDADIVARKIIESLDCPLAVQGREIHLSGSLGVSLFPYDGETAAALIDNADMAMYRAKELGRSNYQFFTCEMSERTQQRVELETRLRGAAAAGQLRLVYQPKVSLDDGRIIGCEALLRWHHPELGLVPPGHFIPIAEESGLIVAIGDWVLRAACAQARAWMDAGLPPICVAVNVSALQFLQQDVVAWVTRILEEVGIPPGWLELELTESLIAQDIEKVTIAIDQLKGLGVKLSIDDFGIGYSSLSYLKRFRVDTLKIDQSFVRNMLVEAEDSTIVRAVISLAHNLNFRVIAEGVETEQHCHFLRAHGCDEIQGYYFSRPVTAPEFEAMHRQGKRLSA</sequence>
<dbReference type="SUPFAM" id="SSF52172">
    <property type="entry name" value="CheY-like"/>
    <property type="match status" value="1"/>
</dbReference>
<dbReference type="SUPFAM" id="SSF55785">
    <property type="entry name" value="PYP-like sensor domain (PAS domain)"/>
    <property type="match status" value="1"/>
</dbReference>
<dbReference type="Gene3D" id="3.30.450.20">
    <property type="entry name" value="PAS domain"/>
    <property type="match status" value="1"/>
</dbReference>
<dbReference type="SMART" id="SM00091">
    <property type="entry name" value="PAS"/>
    <property type="match status" value="1"/>
</dbReference>
<dbReference type="InterPro" id="IPR000160">
    <property type="entry name" value="GGDEF_dom"/>
</dbReference>
<feature type="modified residue" description="4-aspartylphosphate" evidence="4">
    <location>
        <position position="57"/>
    </location>
</feature>
<name>A0A4Q9R078_9GAMM</name>
<dbReference type="InterPro" id="IPR035965">
    <property type="entry name" value="PAS-like_dom_sf"/>
</dbReference>
<dbReference type="GO" id="GO:0000160">
    <property type="term" value="P:phosphorelay signal transduction system"/>
    <property type="evidence" value="ECO:0007669"/>
    <property type="project" value="InterPro"/>
</dbReference>
<dbReference type="Gene3D" id="3.30.70.270">
    <property type="match status" value="1"/>
</dbReference>
<reference evidence="10 11" key="1">
    <citation type="submission" date="2018-06" db="EMBL/GenBank/DDBJ databases">
        <title>Three novel Pseudomonas species isolated from symptomatic oak.</title>
        <authorList>
            <person name="Bueno-Gonzalez V."/>
            <person name="Brady C."/>
        </authorList>
    </citation>
    <scope>NUCLEOTIDE SEQUENCE [LARGE SCALE GENOMIC DNA]</scope>
    <source>
        <strain evidence="10 11">P17C</strain>
    </source>
</reference>
<dbReference type="GO" id="GO:0071111">
    <property type="term" value="F:cyclic-guanylate-specific phosphodiesterase activity"/>
    <property type="evidence" value="ECO:0007669"/>
    <property type="project" value="UniProtKB-EC"/>
</dbReference>
<proteinExistence type="predicted"/>
<dbReference type="CDD" id="cd01948">
    <property type="entry name" value="EAL"/>
    <property type="match status" value="1"/>
</dbReference>
<organism evidence="10 11">
    <name type="scientific">Stutzerimonas kirkiae</name>
    <dbReference type="NCBI Taxonomy" id="2211392"/>
    <lineage>
        <taxon>Bacteria</taxon>
        <taxon>Pseudomonadati</taxon>
        <taxon>Pseudomonadota</taxon>
        <taxon>Gammaproteobacteria</taxon>
        <taxon>Pseudomonadales</taxon>
        <taxon>Pseudomonadaceae</taxon>
        <taxon>Stutzerimonas</taxon>
    </lineage>
</organism>
<evidence type="ECO:0000259" key="8">
    <source>
        <dbReference type="PROSITE" id="PS50883"/>
    </source>
</evidence>
<feature type="domain" description="PAS" evidence="6">
    <location>
        <begin position="133"/>
        <end position="203"/>
    </location>
</feature>
<comment type="caution">
    <text evidence="10">The sequence shown here is derived from an EMBL/GenBank/DDBJ whole genome shotgun (WGS) entry which is preliminary data.</text>
</comment>
<dbReference type="InterPro" id="IPR000014">
    <property type="entry name" value="PAS"/>
</dbReference>
<dbReference type="NCBIfam" id="TIGR00254">
    <property type="entry name" value="GGDEF"/>
    <property type="match status" value="1"/>
</dbReference>
<dbReference type="InterPro" id="IPR001789">
    <property type="entry name" value="Sig_transdc_resp-reg_receiver"/>
</dbReference>
<keyword evidence="3" id="KW-0808">Transferase</keyword>
<feature type="domain" description="PAC" evidence="7">
    <location>
        <begin position="206"/>
        <end position="254"/>
    </location>
</feature>
<dbReference type="PROSITE" id="PS50113">
    <property type="entry name" value="PAC"/>
    <property type="match status" value="1"/>
</dbReference>
<dbReference type="PROSITE" id="PS50887">
    <property type="entry name" value="GGDEF"/>
    <property type="match status" value="1"/>
</dbReference>
<evidence type="ECO:0000259" key="6">
    <source>
        <dbReference type="PROSITE" id="PS50112"/>
    </source>
</evidence>
<dbReference type="InterPro" id="IPR035919">
    <property type="entry name" value="EAL_sf"/>
</dbReference>
<gene>
    <name evidence="10" type="ORF">DNJ96_16920</name>
</gene>
<dbReference type="CDD" id="cd01949">
    <property type="entry name" value="GGDEF"/>
    <property type="match status" value="1"/>
</dbReference>
<dbReference type="SMART" id="SM00052">
    <property type="entry name" value="EAL"/>
    <property type="match status" value="1"/>
</dbReference>
<dbReference type="InterPro" id="IPR001633">
    <property type="entry name" value="EAL_dom"/>
</dbReference>
<dbReference type="Pfam" id="PF00072">
    <property type="entry name" value="Response_reg"/>
    <property type="match status" value="1"/>
</dbReference>
<feature type="domain" description="Response regulatory" evidence="5">
    <location>
        <begin position="6"/>
        <end position="122"/>
    </location>
</feature>
<dbReference type="FunFam" id="3.20.20.450:FF:000001">
    <property type="entry name" value="Cyclic di-GMP phosphodiesterase yahA"/>
    <property type="match status" value="1"/>
</dbReference>
<dbReference type="InterPro" id="IPR043128">
    <property type="entry name" value="Rev_trsase/Diguanyl_cyclase"/>
</dbReference>
<keyword evidence="4" id="KW-0597">Phosphoprotein</keyword>
<evidence type="ECO:0000313" key="10">
    <source>
        <dbReference type="EMBL" id="TBU90358.1"/>
    </source>
</evidence>
<dbReference type="Pfam" id="PF08448">
    <property type="entry name" value="PAS_4"/>
    <property type="match status" value="1"/>
</dbReference>
<dbReference type="SMART" id="SM00267">
    <property type="entry name" value="GGDEF"/>
    <property type="match status" value="1"/>
</dbReference>
<evidence type="ECO:0000256" key="2">
    <source>
        <dbReference type="ARBA" id="ARBA00022636"/>
    </source>
</evidence>
<protein>
    <recommendedName>
        <fullName evidence="1">cyclic-guanylate-specific phosphodiesterase</fullName>
        <ecNumber evidence="1">3.1.4.52</ecNumber>
    </recommendedName>
</protein>
<dbReference type="PANTHER" id="PTHR44757">
    <property type="entry name" value="DIGUANYLATE CYCLASE DGCP"/>
    <property type="match status" value="1"/>
</dbReference>
<evidence type="ECO:0000313" key="11">
    <source>
        <dbReference type="Proteomes" id="UP000292639"/>
    </source>
</evidence>
<evidence type="ECO:0000256" key="3">
    <source>
        <dbReference type="ARBA" id="ARBA00022777"/>
    </source>
</evidence>
<dbReference type="Proteomes" id="UP000292639">
    <property type="component" value="Unassembled WGS sequence"/>
</dbReference>
<dbReference type="PROSITE" id="PS50110">
    <property type="entry name" value="RESPONSE_REGULATORY"/>
    <property type="match status" value="1"/>
</dbReference>
<evidence type="ECO:0000259" key="5">
    <source>
        <dbReference type="PROSITE" id="PS50110"/>
    </source>
</evidence>
<evidence type="ECO:0000256" key="1">
    <source>
        <dbReference type="ARBA" id="ARBA00012282"/>
    </source>
</evidence>
<dbReference type="GO" id="GO:0016301">
    <property type="term" value="F:kinase activity"/>
    <property type="evidence" value="ECO:0007669"/>
    <property type="project" value="UniProtKB-KW"/>
</dbReference>
<dbReference type="Gene3D" id="3.20.20.450">
    <property type="entry name" value="EAL domain"/>
    <property type="match status" value="1"/>
</dbReference>
<evidence type="ECO:0000259" key="7">
    <source>
        <dbReference type="PROSITE" id="PS50113"/>
    </source>
</evidence>
<dbReference type="InterPro" id="IPR052155">
    <property type="entry name" value="Biofilm_reg_signaling"/>
</dbReference>
<dbReference type="PANTHER" id="PTHR44757:SF2">
    <property type="entry name" value="BIOFILM ARCHITECTURE MAINTENANCE PROTEIN MBAA"/>
    <property type="match status" value="1"/>
</dbReference>
<evidence type="ECO:0000259" key="9">
    <source>
        <dbReference type="PROSITE" id="PS50887"/>
    </source>
</evidence>
<feature type="domain" description="GGDEF" evidence="9">
    <location>
        <begin position="286"/>
        <end position="419"/>
    </location>
</feature>
<dbReference type="PROSITE" id="PS50883">
    <property type="entry name" value="EAL"/>
    <property type="match status" value="1"/>
</dbReference>
<dbReference type="InterPro" id="IPR000700">
    <property type="entry name" value="PAS-assoc_C"/>
</dbReference>
<dbReference type="EC" id="3.1.4.52" evidence="1"/>
<keyword evidence="3" id="KW-0418">Kinase</keyword>
<dbReference type="NCBIfam" id="TIGR00229">
    <property type="entry name" value="sensory_box"/>
    <property type="match status" value="1"/>
</dbReference>
<dbReference type="Pfam" id="PF00990">
    <property type="entry name" value="GGDEF"/>
    <property type="match status" value="1"/>
</dbReference>
<accession>A0A4Q9R078</accession>
<keyword evidence="11" id="KW-1185">Reference proteome</keyword>
<feature type="domain" description="EAL" evidence="8">
    <location>
        <begin position="428"/>
        <end position="682"/>
    </location>
</feature>
<dbReference type="InterPro" id="IPR013656">
    <property type="entry name" value="PAS_4"/>
</dbReference>
<dbReference type="SMART" id="SM00448">
    <property type="entry name" value="REC"/>
    <property type="match status" value="1"/>
</dbReference>
<dbReference type="InterPro" id="IPR011006">
    <property type="entry name" value="CheY-like_superfamily"/>
</dbReference>
<dbReference type="AlphaFoldDB" id="A0A4Q9R078"/>
<keyword evidence="2" id="KW-0973">c-di-GMP</keyword>
<dbReference type="CDD" id="cd00130">
    <property type="entry name" value="PAS"/>
    <property type="match status" value="1"/>
</dbReference>